<dbReference type="GO" id="GO:0006062">
    <property type="term" value="P:sorbitol catabolic process"/>
    <property type="evidence" value="ECO:0007669"/>
    <property type="project" value="TreeGrafter"/>
</dbReference>
<dbReference type="AlphaFoldDB" id="A0A3E2HNH5"/>
<evidence type="ECO:0000256" key="5">
    <source>
        <dbReference type="ARBA" id="ARBA00023002"/>
    </source>
</evidence>
<evidence type="ECO:0000256" key="1">
    <source>
        <dbReference type="ARBA" id="ARBA00001947"/>
    </source>
</evidence>
<dbReference type="OrthoDB" id="5363962at2759"/>
<dbReference type="PANTHER" id="PTHR43161">
    <property type="entry name" value="SORBITOL DEHYDROGENASE"/>
    <property type="match status" value="1"/>
</dbReference>
<evidence type="ECO:0000313" key="8">
    <source>
        <dbReference type="EMBL" id="RFU34907.1"/>
    </source>
</evidence>
<feature type="non-terminal residue" evidence="8">
    <location>
        <position position="367"/>
    </location>
</feature>
<dbReference type="GO" id="GO:0046872">
    <property type="term" value="F:metal ion binding"/>
    <property type="evidence" value="ECO:0007669"/>
    <property type="project" value="UniProtKB-KW"/>
</dbReference>
<dbReference type="Proteomes" id="UP000258309">
    <property type="component" value="Unassembled WGS sequence"/>
</dbReference>
<comment type="similarity">
    <text evidence="2">Belongs to the zinc-containing alcohol dehydrogenase family.</text>
</comment>
<evidence type="ECO:0000259" key="7">
    <source>
        <dbReference type="SMART" id="SM00829"/>
    </source>
</evidence>
<accession>A0A3E2HNH5</accession>
<dbReference type="OMA" id="IWRYANT"/>
<evidence type="ECO:0000313" key="9">
    <source>
        <dbReference type="Proteomes" id="UP000258309"/>
    </source>
</evidence>
<comment type="cofactor">
    <cofactor evidence="1">
        <name>Zn(2+)</name>
        <dbReference type="ChEBI" id="CHEBI:29105"/>
    </cofactor>
</comment>
<dbReference type="InterPro" id="IPR011032">
    <property type="entry name" value="GroES-like_sf"/>
</dbReference>
<dbReference type="PANTHER" id="PTHR43161:SF9">
    <property type="entry name" value="SORBITOL DEHYDROGENASE"/>
    <property type="match status" value="1"/>
</dbReference>
<dbReference type="SUPFAM" id="SSF50129">
    <property type="entry name" value="GroES-like"/>
    <property type="match status" value="1"/>
</dbReference>
<keyword evidence="4" id="KW-0862">Zinc</keyword>
<dbReference type="Gene3D" id="3.40.50.720">
    <property type="entry name" value="NAD(P)-binding Rossmann-like Domain"/>
    <property type="match status" value="1"/>
</dbReference>
<keyword evidence="5" id="KW-0560">Oxidoreductase</keyword>
<dbReference type="InterPro" id="IPR036291">
    <property type="entry name" value="NAD(P)-bd_dom_sf"/>
</dbReference>
<name>A0A3E2HNH5_SCYLI</name>
<organism evidence="8 9">
    <name type="scientific">Scytalidium lignicola</name>
    <name type="common">Hyphomycete</name>
    <dbReference type="NCBI Taxonomy" id="5539"/>
    <lineage>
        <taxon>Eukaryota</taxon>
        <taxon>Fungi</taxon>
        <taxon>Dikarya</taxon>
        <taxon>Ascomycota</taxon>
        <taxon>Pezizomycotina</taxon>
        <taxon>Leotiomycetes</taxon>
        <taxon>Leotiomycetes incertae sedis</taxon>
        <taxon>Scytalidium</taxon>
    </lineage>
</organism>
<dbReference type="EMBL" id="NCSJ02000015">
    <property type="protein sequence ID" value="RFU34907.1"/>
    <property type="molecule type" value="Genomic_DNA"/>
</dbReference>
<feature type="domain" description="Enoyl reductase (ER)" evidence="7">
    <location>
        <begin position="11"/>
        <end position="364"/>
    </location>
</feature>
<evidence type="ECO:0000256" key="4">
    <source>
        <dbReference type="ARBA" id="ARBA00022833"/>
    </source>
</evidence>
<dbReference type="SMART" id="SM00829">
    <property type="entry name" value="PKS_ER"/>
    <property type="match status" value="1"/>
</dbReference>
<dbReference type="Pfam" id="PF08240">
    <property type="entry name" value="ADH_N"/>
    <property type="match status" value="1"/>
</dbReference>
<dbReference type="InterPro" id="IPR013149">
    <property type="entry name" value="ADH-like_C"/>
</dbReference>
<reference evidence="8 9" key="1">
    <citation type="submission" date="2018-05" db="EMBL/GenBank/DDBJ databases">
        <title>Draft genome sequence of Scytalidium lignicola DSM 105466, a ubiquitous saprotrophic fungus.</title>
        <authorList>
            <person name="Buettner E."/>
            <person name="Gebauer A.M."/>
            <person name="Hofrichter M."/>
            <person name="Liers C."/>
            <person name="Kellner H."/>
        </authorList>
    </citation>
    <scope>NUCLEOTIDE SEQUENCE [LARGE SCALE GENOMIC DNA]</scope>
    <source>
        <strain evidence="8 9">DSM 105466</strain>
    </source>
</reference>
<keyword evidence="6" id="KW-0520">NAD</keyword>
<keyword evidence="9" id="KW-1185">Reference proteome</keyword>
<evidence type="ECO:0000256" key="3">
    <source>
        <dbReference type="ARBA" id="ARBA00022723"/>
    </source>
</evidence>
<evidence type="ECO:0000256" key="6">
    <source>
        <dbReference type="ARBA" id="ARBA00023027"/>
    </source>
</evidence>
<evidence type="ECO:0000256" key="2">
    <source>
        <dbReference type="ARBA" id="ARBA00008072"/>
    </source>
</evidence>
<dbReference type="Pfam" id="PF00107">
    <property type="entry name" value="ADH_zinc_N"/>
    <property type="match status" value="1"/>
</dbReference>
<dbReference type="InterPro" id="IPR013154">
    <property type="entry name" value="ADH-like_N"/>
</dbReference>
<dbReference type="SUPFAM" id="SSF51735">
    <property type="entry name" value="NAD(P)-binding Rossmann-fold domains"/>
    <property type="match status" value="1"/>
</dbReference>
<sequence>MATHTALVLYGARDLRIEERETIPPKANEVQIAIKATGICGSDLHYYAHASNGPFVAKKPLTLGHESAGVVTAIGSATTNFKIGQRVAIEPQNPCRVCSICTGGAYNLCPDMKFMGSAASSPYTHGSLQRLYNHAEDYVYALPDNVSFEEGAMIEPLSVAIHAARRAGLKAGDSVLCFGAGVIGQLCAAVARVAGASQIAVVDIDDDRLSVASKAGLGRGVQAATYRIPKAPEEEESKADFATRVAKLILAQEGFQPANVVFETTGVPACNDMSIACSLPGGKVVCIGMGQPIQTLNIGLASHKEIDLIGIWRYANTYPTGIRMVSSGQIDLKPFITHKFPLEQTKEAFELTMKGPKGLMKCMISSK</sequence>
<protein>
    <recommendedName>
        <fullName evidence="7">Enoyl reductase (ER) domain-containing protein</fullName>
    </recommendedName>
</protein>
<dbReference type="InterPro" id="IPR045306">
    <property type="entry name" value="SDH-like"/>
</dbReference>
<keyword evidence="3" id="KW-0479">Metal-binding</keyword>
<dbReference type="InterPro" id="IPR020843">
    <property type="entry name" value="ER"/>
</dbReference>
<dbReference type="STRING" id="5539.A0A3E2HNH5"/>
<proteinExistence type="inferred from homology"/>
<comment type="caution">
    <text evidence="8">The sequence shown here is derived from an EMBL/GenBank/DDBJ whole genome shotgun (WGS) entry which is preliminary data.</text>
</comment>
<dbReference type="GO" id="GO:0003939">
    <property type="term" value="F:L-iditol 2-dehydrogenase (NAD+) activity"/>
    <property type="evidence" value="ECO:0007669"/>
    <property type="project" value="TreeGrafter"/>
</dbReference>
<gene>
    <name evidence="8" type="ORF">B7463_g1437</name>
</gene>
<feature type="non-terminal residue" evidence="8">
    <location>
        <position position="1"/>
    </location>
</feature>
<dbReference type="CDD" id="cd05285">
    <property type="entry name" value="sorbitol_DH"/>
    <property type="match status" value="1"/>
</dbReference>
<dbReference type="Gene3D" id="3.90.180.10">
    <property type="entry name" value="Medium-chain alcohol dehydrogenases, catalytic domain"/>
    <property type="match status" value="1"/>
</dbReference>